<sequence>MQLNEFSRRRFAFWAGFALLPLADRIAANGLDDLAAVATSIAGSDGVDPLPSDVVSSRSAAERATAEHWSVVRNASWRWYERESLIDGNYWKTTGVTTPIHRETGKPHVGPTGYLDERLVPDVMLAPADRKRLGRPILTVDSWQDRQIAIKLGSRALAIEPQDAETMPVEFGDRSQADAGRSSGERRSRHGRPPSDWLLSLNADEIRIWLAKVEIQEAMVSGMTFWTHLTRDHSFDPDKIGGLTEAELAELHGAAHEGF</sequence>
<feature type="region of interest" description="Disordered" evidence="1">
    <location>
        <begin position="163"/>
        <end position="195"/>
    </location>
</feature>
<dbReference type="Proteomes" id="UP000321353">
    <property type="component" value="Chromosome"/>
</dbReference>
<evidence type="ECO:0000313" key="3">
    <source>
        <dbReference type="Proteomes" id="UP000321353"/>
    </source>
</evidence>
<protein>
    <submittedName>
        <fullName evidence="2">Uncharacterized protein</fullName>
    </submittedName>
</protein>
<dbReference type="KEGG" id="smam:Mal15_50340"/>
<reference evidence="2 3" key="1">
    <citation type="submission" date="2019-02" db="EMBL/GenBank/DDBJ databases">
        <title>Planctomycetal bacteria perform biofilm scaping via a novel small molecule.</title>
        <authorList>
            <person name="Jeske O."/>
            <person name="Boedeker C."/>
            <person name="Wiegand S."/>
            <person name="Breitling P."/>
            <person name="Kallscheuer N."/>
            <person name="Jogler M."/>
            <person name="Rohde M."/>
            <person name="Petersen J."/>
            <person name="Medema M.H."/>
            <person name="Surup F."/>
            <person name="Jogler C."/>
        </authorList>
    </citation>
    <scope>NUCLEOTIDE SEQUENCE [LARGE SCALE GENOMIC DNA]</scope>
    <source>
        <strain evidence="2 3">Mal15</strain>
    </source>
</reference>
<dbReference type="RefSeq" id="WP_147870112.1">
    <property type="nucleotide sequence ID" value="NZ_CP036264.1"/>
</dbReference>
<accession>A0A5B9MPV2</accession>
<dbReference type="AlphaFoldDB" id="A0A5B9MPV2"/>
<evidence type="ECO:0000256" key="1">
    <source>
        <dbReference type="SAM" id="MobiDB-lite"/>
    </source>
</evidence>
<name>A0A5B9MPV2_9BACT</name>
<keyword evidence="3" id="KW-1185">Reference proteome</keyword>
<proteinExistence type="predicted"/>
<gene>
    <name evidence="2" type="ORF">Mal15_50340</name>
</gene>
<evidence type="ECO:0000313" key="2">
    <source>
        <dbReference type="EMBL" id="QEG00958.1"/>
    </source>
</evidence>
<dbReference type="EMBL" id="CP036264">
    <property type="protein sequence ID" value="QEG00958.1"/>
    <property type="molecule type" value="Genomic_DNA"/>
</dbReference>
<organism evidence="2 3">
    <name type="scientific">Stieleria maiorica</name>
    <dbReference type="NCBI Taxonomy" id="2795974"/>
    <lineage>
        <taxon>Bacteria</taxon>
        <taxon>Pseudomonadati</taxon>
        <taxon>Planctomycetota</taxon>
        <taxon>Planctomycetia</taxon>
        <taxon>Pirellulales</taxon>
        <taxon>Pirellulaceae</taxon>
        <taxon>Stieleria</taxon>
    </lineage>
</organism>